<evidence type="ECO:0000256" key="3">
    <source>
        <dbReference type="ARBA" id="ARBA00023778"/>
    </source>
</evidence>
<evidence type="ECO:0000256" key="4">
    <source>
        <dbReference type="PROSITE-ProRule" id="PRU00339"/>
    </source>
</evidence>
<proteinExistence type="inferred from homology"/>
<dbReference type="PANTHER" id="PTHR44186">
    <property type="match status" value="1"/>
</dbReference>
<feature type="repeat" description="TPR" evidence="4">
    <location>
        <begin position="179"/>
        <end position="212"/>
    </location>
</feature>
<dbReference type="GO" id="GO:0036064">
    <property type="term" value="C:ciliary basal body"/>
    <property type="evidence" value="ECO:0007669"/>
    <property type="project" value="TreeGrafter"/>
</dbReference>
<evidence type="ECO:0000313" key="6">
    <source>
        <dbReference type="Proteomes" id="UP001233999"/>
    </source>
</evidence>
<dbReference type="Pfam" id="PF13181">
    <property type="entry name" value="TPR_8"/>
    <property type="match status" value="1"/>
</dbReference>
<gene>
    <name evidence="5" type="ORF">L9F63_025210</name>
</gene>
<dbReference type="InterPro" id="IPR019734">
    <property type="entry name" value="TPR_rpt"/>
</dbReference>
<dbReference type="Pfam" id="PF13432">
    <property type="entry name" value="TPR_16"/>
    <property type="match status" value="1"/>
</dbReference>
<dbReference type="PANTHER" id="PTHR44186:SF1">
    <property type="entry name" value="BARDET-BIEDL SYNDROME 4 PROTEIN"/>
    <property type="match status" value="1"/>
</dbReference>
<comment type="similarity">
    <text evidence="3">Belongs to the BBS4 family.</text>
</comment>
<dbReference type="Gene3D" id="1.25.40.10">
    <property type="entry name" value="Tetratricopeptide repeat domain"/>
    <property type="match status" value="2"/>
</dbReference>
<reference evidence="5" key="1">
    <citation type="journal article" date="2023" name="IScience">
        <title>Live-bearing cockroach genome reveals convergent evolutionary mechanisms linked to viviparity in insects and beyond.</title>
        <authorList>
            <person name="Fouks B."/>
            <person name="Harrison M.C."/>
            <person name="Mikhailova A.A."/>
            <person name="Marchal E."/>
            <person name="English S."/>
            <person name="Carruthers M."/>
            <person name="Jennings E.C."/>
            <person name="Chiamaka E.L."/>
            <person name="Frigard R.A."/>
            <person name="Pippel M."/>
            <person name="Attardo G.M."/>
            <person name="Benoit J.B."/>
            <person name="Bornberg-Bauer E."/>
            <person name="Tobe S.S."/>
        </authorList>
    </citation>
    <scope>NUCLEOTIDE SEQUENCE</scope>
    <source>
        <strain evidence="5">Stay&amp;Tobe</strain>
    </source>
</reference>
<dbReference type="GO" id="GO:0061512">
    <property type="term" value="P:protein localization to cilium"/>
    <property type="evidence" value="ECO:0007669"/>
    <property type="project" value="TreeGrafter"/>
</dbReference>
<evidence type="ECO:0000256" key="1">
    <source>
        <dbReference type="ARBA" id="ARBA00022737"/>
    </source>
</evidence>
<name>A0AAD7ZDF3_DIPPU</name>
<keyword evidence="2 4" id="KW-0802">TPR repeat</keyword>
<keyword evidence="6" id="KW-1185">Reference proteome</keyword>
<feature type="non-terminal residue" evidence="5">
    <location>
        <position position="1"/>
    </location>
</feature>
<sequence>YILKLPLLENRNWLIHLHYSRREFGICKILIQEELEKSNGMCEYATYIQGLILRHEGKIQESLEYFQMCHTLNPRNVNNIKQVARSLYLLGRHRLAIEAYLEAERVVSTPDWDIYHSLGMCLVHVEEYMKAKEYLLTAIQMSHQETSYNELAKIHLFEKDIQGAIGICNAALEWYPDSCELSTTLGLLYMKSGQYQRAFERFGSALAHDPLCTKALLAAGSVMQNHQDFDVALSKYKIAAQFLPESTSLWNNIGMCFFEKKKYIAAISCLKRANYLSPFDWKTLYNLGLVHLQQSSLLQHFISCLQQ</sequence>
<dbReference type="GO" id="GO:0060271">
    <property type="term" value="P:cilium assembly"/>
    <property type="evidence" value="ECO:0007669"/>
    <property type="project" value="TreeGrafter"/>
</dbReference>
<dbReference type="InterPro" id="IPR011990">
    <property type="entry name" value="TPR-like_helical_dom_sf"/>
</dbReference>
<accession>A0AAD7ZDF3</accession>
<evidence type="ECO:0008006" key="7">
    <source>
        <dbReference type="Google" id="ProtNLM"/>
    </source>
</evidence>
<keyword evidence="1" id="KW-0677">Repeat</keyword>
<feature type="repeat" description="TPR" evidence="4">
    <location>
        <begin position="247"/>
        <end position="280"/>
    </location>
</feature>
<dbReference type="SUPFAM" id="SSF48452">
    <property type="entry name" value="TPR-like"/>
    <property type="match status" value="1"/>
</dbReference>
<dbReference type="Proteomes" id="UP001233999">
    <property type="component" value="Unassembled WGS sequence"/>
</dbReference>
<dbReference type="PROSITE" id="PS50005">
    <property type="entry name" value="TPR"/>
    <property type="match status" value="3"/>
</dbReference>
<feature type="repeat" description="TPR" evidence="4">
    <location>
        <begin position="43"/>
        <end position="76"/>
    </location>
</feature>
<protein>
    <recommendedName>
        <fullName evidence="7">Bardet-Biedl syndrome 4</fullName>
    </recommendedName>
</protein>
<evidence type="ECO:0000256" key="2">
    <source>
        <dbReference type="ARBA" id="ARBA00022803"/>
    </source>
</evidence>
<dbReference type="AlphaFoldDB" id="A0AAD7ZDF3"/>
<dbReference type="EMBL" id="JASPKZ010009205">
    <property type="protein sequence ID" value="KAJ9577928.1"/>
    <property type="molecule type" value="Genomic_DNA"/>
</dbReference>
<reference evidence="5" key="2">
    <citation type="submission" date="2023-05" db="EMBL/GenBank/DDBJ databases">
        <authorList>
            <person name="Fouks B."/>
        </authorList>
    </citation>
    <scope>NUCLEOTIDE SEQUENCE</scope>
    <source>
        <strain evidence="5">Stay&amp;Tobe</strain>
        <tissue evidence="5">Testes</tissue>
    </source>
</reference>
<dbReference type="SMART" id="SM00028">
    <property type="entry name" value="TPR"/>
    <property type="match status" value="6"/>
</dbReference>
<comment type="caution">
    <text evidence="5">The sequence shown here is derived from an EMBL/GenBank/DDBJ whole genome shotgun (WGS) entry which is preliminary data.</text>
</comment>
<organism evidence="5 6">
    <name type="scientific">Diploptera punctata</name>
    <name type="common">Pacific beetle cockroach</name>
    <dbReference type="NCBI Taxonomy" id="6984"/>
    <lineage>
        <taxon>Eukaryota</taxon>
        <taxon>Metazoa</taxon>
        <taxon>Ecdysozoa</taxon>
        <taxon>Arthropoda</taxon>
        <taxon>Hexapoda</taxon>
        <taxon>Insecta</taxon>
        <taxon>Pterygota</taxon>
        <taxon>Neoptera</taxon>
        <taxon>Polyneoptera</taxon>
        <taxon>Dictyoptera</taxon>
        <taxon>Blattodea</taxon>
        <taxon>Blaberoidea</taxon>
        <taxon>Blaberidae</taxon>
        <taxon>Diplopterinae</taxon>
        <taxon>Diploptera</taxon>
    </lineage>
</organism>
<evidence type="ECO:0000313" key="5">
    <source>
        <dbReference type="EMBL" id="KAJ9577928.1"/>
    </source>
</evidence>